<gene>
    <name evidence="2" type="ORF">R1sor_002422</name>
</gene>
<feature type="compositionally biased region" description="Polar residues" evidence="1">
    <location>
        <begin position="63"/>
        <end position="80"/>
    </location>
</feature>
<name>A0ABD3H274_9MARC</name>
<proteinExistence type="predicted"/>
<comment type="caution">
    <text evidence="2">The sequence shown here is derived from an EMBL/GenBank/DDBJ whole genome shotgun (WGS) entry which is preliminary data.</text>
</comment>
<sequence>MAREAEARHMEADVIPEVGDVLVDEAIVDNVLDVAEDEEYMAKHSVLQALGIQKRPLEAQDQVPDSQVLGSPVIDSQSPQVPTPEVAEPPQVPRDAEPPQVPATNELPLYGFVALSKLRELFQVFKVCCPHHGCDQQLVEPTVKTIHQTWSLSMRCSRGHRYGWTSTEMELYHSISDITHREYHAALSAGLWYTQLNGMCVEMGLAPISEDHFFAFQLERDHKVG</sequence>
<evidence type="ECO:0000313" key="2">
    <source>
        <dbReference type="EMBL" id="KAL3684400.1"/>
    </source>
</evidence>
<reference evidence="2 3" key="1">
    <citation type="submission" date="2024-09" db="EMBL/GenBank/DDBJ databases">
        <title>Chromosome-scale assembly of Riccia sorocarpa.</title>
        <authorList>
            <person name="Paukszto L."/>
        </authorList>
    </citation>
    <scope>NUCLEOTIDE SEQUENCE [LARGE SCALE GENOMIC DNA]</scope>
    <source>
        <strain evidence="2">LP-2024</strain>
        <tissue evidence="2">Aerial parts of the thallus</tissue>
    </source>
</reference>
<evidence type="ECO:0000313" key="3">
    <source>
        <dbReference type="Proteomes" id="UP001633002"/>
    </source>
</evidence>
<dbReference type="Proteomes" id="UP001633002">
    <property type="component" value="Unassembled WGS sequence"/>
</dbReference>
<dbReference type="AlphaFoldDB" id="A0ABD3H274"/>
<protein>
    <recommendedName>
        <fullName evidence="4">Transposase</fullName>
    </recommendedName>
</protein>
<dbReference type="EMBL" id="JBJQOH010000006">
    <property type="protein sequence ID" value="KAL3684400.1"/>
    <property type="molecule type" value="Genomic_DNA"/>
</dbReference>
<accession>A0ABD3H274</accession>
<keyword evidence="3" id="KW-1185">Reference proteome</keyword>
<evidence type="ECO:0008006" key="4">
    <source>
        <dbReference type="Google" id="ProtNLM"/>
    </source>
</evidence>
<feature type="region of interest" description="Disordered" evidence="1">
    <location>
        <begin position="61"/>
        <end position="103"/>
    </location>
</feature>
<evidence type="ECO:0000256" key="1">
    <source>
        <dbReference type="SAM" id="MobiDB-lite"/>
    </source>
</evidence>
<organism evidence="2 3">
    <name type="scientific">Riccia sorocarpa</name>
    <dbReference type="NCBI Taxonomy" id="122646"/>
    <lineage>
        <taxon>Eukaryota</taxon>
        <taxon>Viridiplantae</taxon>
        <taxon>Streptophyta</taxon>
        <taxon>Embryophyta</taxon>
        <taxon>Marchantiophyta</taxon>
        <taxon>Marchantiopsida</taxon>
        <taxon>Marchantiidae</taxon>
        <taxon>Marchantiales</taxon>
        <taxon>Ricciaceae</taxon>
        <taxon>Riccia</taxon>
    </lineage>
</organism>